<dbReference type="SUPFAM" id="SSF46785">
    <property type="entry name" value="Winged helix' DNA-binding domain"/>
    <property type="match status" value="1"/>
</dbReference>
<dbReference type="InterPro" id="IPR036390">
    <property type="entry name" value="WH_DNA-bd_sf"/>
</dbReference>
<feature type="domain" description="HTH lysR-type" evidence="5">
    <location>
        <begin position="4"/>
        <end position="61"/>
    </location>
</feature>
<comment type="similarity">
    <text evidence="1">Belongs to the LysR transcriptional regulatory family.</text>
</comment>
<dbReference type="Pfam" id="PF03466">
    <property type="entry name" value="LysR_substrate"/>
    <property type="match status" value="1"/>
</dbReference>
<evidence type="ECO:0000313" key="6">
    <source>
        <dbReference type="EMBL" id="MCV3272269.1"/>
    </source>
</evidence>
<gene>
    <name evidence="6" type="ORF">MUB52_12595</name>
</gene>
<dbReference type="PANTHER" id="PTHR30126:SF39">
    <property type="entry name" value="HTH-TYPE TRANSCRIPTIONAL REGULATOR CYSL"/>
    <property type="match status" value="1"/>
</dbReference>
<keyword evidence="2" id="KW-0805">Transcription regulation</keyword>
<evidence type="ECO:0000256" key="4">
    <source>
        <dbReference type="ARBA" id="ARBA00023163"/>
    </source>
</evidence>
<evidence type="ECO:0000256" key="2">
    <source>
        <dbReference type="ARBA" id="ARBA00023015"/>
    </source>
</evidence>
<organism evidence="6 7">
    <name type="scientific">Roseobacter sinensis</name>
    <dbReference type="NCBI Taxonomy" id="2931391"/>
    <lineage>
        <taxon>Bacteria</taxon>
        <taxon>Pseudomonadati</taxon>
        <taxon>Pseudomonadota</taxon>
        <taxon>Alphaproteobacteria</taxon>
        <taxon>Rhodobacterales</taxon>
        <taxon>Roseobacteraceae</taxon>
        <taxon>Roseobacter</taxon>
    </lineage>
</organism>
<evidence type="ECO:0000256" key="1">
    <source>
        <dbReference type="ARBA" id="ARBA00009437"/>
    </source>
</evidence>
<dbReference type="RefSeq" id="WP_263844635.1">
    <property type="nucleotide sequence ID" value="NZ_JALIEB010000007.1"/>
</dbReference>
<dbReference type="PANTHER" id="PTHR30126">
    <property type="entry name" value="HTH-TYPE TRANSCRIPTIONAL REGULATOR"/>
    <property type="match status" value="1"/>
</dbReference>
<name>A0ABT3BFB1_9RHOB</name>
<dbReference type="PRINTS" id="PR00039">
    <property type="entry name" value="HTHLYSR"/>
</dbReference>
<keyword evidence="4" id="KW-0804">Transcription</keyword>
<sequence length="318" mass="34662">MKGITLRGLEVFEALASTGSVAQAAARTGLSQPAVSQQLRNLETAIGVELVDHRRRPMRLTPAGTLFLHRAEAALTELRLARSEITVMDLAHLKALSIGIIDDFDDSVTPRLATILAESLTGCKFKMITASSNDLAAAMAEKRLHLAISASTGRPIDGVVEHALARDPFMRVAPRGAGRSETELPDPGGLPFLRYDNDQLIRQQIEAHLASELGAHPERFEIGSHLALMAMVARGIGWTITTPLGFMRAHRFHTQIEAFPLPGPPFARQISLFASEDWADDVPLNIAQTMRRLIQTHMIDPALSDLPFLSGELEILPP</sequence>
<accession>A0ABT3BFB1</accession>
<protein>
    <submittedName>
        <fullName evidence="6">LysR family transcriptional regulator</fullName>
    </submittedName>
</protein>
<comment type="caution">
    <text evidence="6">The sequence shown here is derived from an EMBL/GenBank/DDBJ whole genome shotgun (WGS) entry which is preliminary data.</text>
</comment>
<dbReference type="PROSITE" id="PS50931">
    <property type="entry name" value="HTH_LYSR"/>
    <property type="match status" value="1"/>
</dbReference>
<dbReference type="Proteomes" id="UP001208690">
    <property type="component" value="Unassembled WGS sequence"/>
</dbReference>
<dbReference type="InterPro" id="IPR005119">
    <property type="entry name" value="LysR_subst-bd"/>
</dbReference>
<reference evidence="6 7" key="1">
    <citation type="submission" date="2022-04" db="EMBL/GenBank/DDBJ databases">
        <title>Roseobacter sp. WL0113 is a bacterium isolated from neritic sediment.</title>
        <authorList>
            <person name="Wang L."/>
            <person name="He W."/>
            <person name="Zhang D.-F."/>
        </authorList>
    </citation>
    <scope>NUCLEOTIDE SEQUENCE [LARGE SCALE GENOMIC DNA]</scope>
    <source>
        <strain evidence="6 7">WL0113</strain>
    </source>
</reference>
<dbReference type="SUPFAM" id="SSF53850">
    <property type="entry name" value="Periplasmic binding protein-like II"/>
    <property type="match status" value="1"/>
</dbReference>
<dbReference type="CDD" id="cd05466">
    <property type="entry name" value="PBP2_LTTR_substrate"/>
    <property type="match status" value="1"/>
</dbReference>
<proteinExistence type="inferred from homology"/>
<keyword evidence="3" id="KW-0238">DNA-binding</keyword>
<dbReference type="InterPro" id="IPR036388">
    <property type="entry name" value="WH-like_DNA-bd_sf"/>
</dbReference>
<dbReference type="Gene3D" id="3.40.190.10">
    <property type="entry name" value="Periplasmic binding protein-like II"/>
    <property type="match status" value="2"/>
</dbReference>
<keyword evidence="7" id="KW-1185">Reference proteome</keyword>
<dbReference type="EMBL" id="JALIEB010000007">
    <property type="protein sequence ID" value="MCV3272269.1"/>
    <property type="molecule type" value="Genomic_DNA"/>
</dbReference>
<evidence type="ECO:0000313" key="7">
    <source>
        <dbReference type="Proteomes" id="UP001208690"/>
    </source>
</evidence>
<evidence type="ECO:0000256" key="3">
    <source>
        <dbReference type="ARBA" id="ARBA00023125"/>
    </source>
</evidence>
<evidence type="ECO:0000259" key="5">
    <source>
        <dbReference type="PROSITE" id="PS50931"/>
    </source>
</evidence>
<dbReference type="InterPro" id="IPR000847">
    <property type="entry name" value="LysR_HTH_N"/>
</dbReference>
<dbReference type="Gene3D" id="1.10.10.10">
    <property type="entry name" value="Winged helix-like DNA-binding domain superfamily/Winged helix DNA-binding domain"/>
    <property type="match status" value="1"/>
</dbReference>
<dbReference type="Pfam" id="PF00126">
    <property type="entry name" value="HTH_1"/>
    <property type="match status" value="1"/>
</dbReference>